<feature type="domain" description="23S rRNA (guanine(745)-N(1))-methyltransferase N-terminal" evidence="3">
    <location>
        <begin position="5"/>
        <end position="44"/>
    </location>
</feature>
<evidence type="ECO:0000256" key="2">
    <source>
        <dbReference type="PIRSR" id="PIRSR018249-2"/>
    </source>
</evidence>
<dbReference type="GO" id="GO:0032259">
    <property type="term" value="P:methylation"/>
    <property type="evidence" value="ECO:0007669"/>
    <property type="project" value="UniProtKB-KW"/>
</dbReference>
<dbReference type="GO" id="GO:0046872">
    <property type="term" value="F:metal ion binding"/>
    <property type="evidence" value="ECO:0007669"/>
    <property type="project" value="UniProtKB-KW"/>
</dbReference>
<dbReference type="EMBL" id="BMPZ01000001">
    <property type="protein sequence ID" value="GGI69695.1"/>
    <property type="molecule type" value="Genomic_DNA"/>
</dbReference>
<accession>A0A917JIR3</accession>
<keyword evidence="1" id="KW-0862">Zinc</keyword>
<dbReference type="InterPro" id="IPR016718">
    <property type="entry name" value="rRNA_m1G-MeTrfase_A_prd"/>
</dbReference>
<protein>
    <submittedName>
        <fullName evidence="4">SAM-dependent methyltransferase</fullName>
    </submittedName>
</protein>
<reference evidence="4" key="2">
    <citation type="submission" date="2020-09" db="EMBL/GenBank/DDBJ databases">
        <authorList>
            <person name="Sun Q."/>
            <person name="Ohkuma M."/>
        </authorList>
    </citation>
    <scope>NUCLEOTIDE SEQUENCE</scope>
    <source>
        <strain evidence="4">JCM 30804</strain>
    </source>
</reference>
<feature type="binding site" evidence="1">
    <location>
        <position position="10"/>
    </location>
    <ligand>
        <name>Zn(2+)</name>
        <dbReference type="ChEBI" id="CHEBI:29105"/>
    </ligand>
</feature>
<reference evidence="4" key="1">
    <citation type="journal article" date="2014" name="Int. J. Syst. Evol. Microbiol.">
        <title>Complete genome sequence of Corynebacterium casei LMG S-19264T (=DSM 44701T), isolated from a smear-ripened cheese.</title>
        <authorList>
            <consortium name="US DOE Joint Genome Institute (JGI-PGF)"/>
            <person name="Walter F."/>
            <person name="Albersmeier A."/>
            <person name="Kalinowski J."/>
            <person name="Ruckert C."/>
        </authorList>
    </citation>
    <scope>NUCLEOTIDE SEQUENCE</scope>
    <source>
        <strain evidence="4">JCM 30804</strain>
    </source>
</reference>
<sequence>MAIQYQCPVCQQALHTHKESSGFYCDNKHRFDRHENGYWVFALPKKGKGKQDSRQLMRAKRHLLTSGLLSPVVDAMATCVSPLLLQGSLQQLTLNCGEGYFVRQLAHSLASPEMQALNVQNHGLQQTAMSEAENAVFAAVKSDTDAFYLLGGDKRLPFADESFDLITLVNTALKGKESLRVLKSQGHLLYVSFGPRHLWQVKSVLYADMAEKAMQVDLPSGLEVVTQQRVLFQHDASSETALTLLEMTPYAWRVNDKMKRQLMSQAYAGLELDFVVTLAKKVS</sequence>
<evidence type="ECO:0000313" key="4">
    <source>
        <dbReference type="EMBL" id="GGI69695.1"/>
    </source>
</evidence>
<feature type="binding site" evidence="2">
    <location>
        <begin position="98"/>
        <end position="99"/>
    </location>
    <ligand>
        <name>S-adenosyl-L-methionine</name>
        <dbReference type="ChEBI" id="CHEBI:59789"/>
    </ligand>
</feature>
<dbReference type="InterPro" id="IPR052939">
    <property type="entry name" value="23S_rRNA_MeTrnsfrase_RlmA"/>
</dbReference>
<dbReference type="InterPro" id="IPR029063">
    <property type="entry name" value="SAM-dependent_MTases_sf"/>
</dbReference>
<dbReference type="PANTHER" id="PTHR43460:SF1">
    <property type="entry name" value="METHYLTRANSFERASE TYPE 11 DOMAIN-CONTAINING PROTEIN"/>
    <property type="match status" value="1"/>
</dbReference>
<name>A0A917JIR3_9GAMM</name>
<dbReference type="PIRSF" id="PIRSF018249">
    <property type="entry name" value="MyrA_prd"/>
    <property type="match status" value="1"/>
</dbReference>
<feature type="binding site" evidence="1">
    <location>
        <position position="29"/>
    </location>
    <ligand>
        <name>Zn(2+)</name>
        <dbReference type="ChEBI" id="CHEBI:29105"/>
    </ligand>
</feature>
<proteinExistence type="predicted"/>
<keyword evidence="2" id="KW-0949">S-adenosyl-L-methionine</keyword>
<dbReference type="PANTHER" id="PTHR43460">
    <property type="entry name" value="METHYLTRANSFERASE"/>
    <property type="match status" value="1"/>
</dbReference>
<dbReference type="Proteomes" id="UP000613743">
    <property type="component" value="Unassembled WGS sequence"/>
</dbReference>
<comment type="caution">
    <text evidence="4">The sequence shown here is derived from an EMBL/GenBank/DDBJ whole genome shotgun (WGS) entry which is preliminary data.</text>
</comment>
<dbReference type="RefSeq" id="WP_188917229.1">
    <property type="nucleotide sequence ID" value="NZ_BMPZ01000001.1"/>
</dbReference>
<dbReference type="SUPFAM" id="SSF53335">
    <property type="entry name" value="S-adenosyl-L-methionine-dependent methyltransferases"/>
    <property type="match status" value="1"/>
</dbReference>
<evidence type="ECO:0000313" key="5">
    <source>
        <dbReference type="Proteomes" id="UP000613743"/>
    </source>
</evidence>
<dbReference type="AlphaFoldDB" id="A0A917JIR3"/>
<organism evidence="4 5">
    <name type="scientific">Shewanella gelidii</name>
    <dbReference type="NCBI Taxonomy" id="1642821"/>
    <lineage>
        <taxon>Bacteria</taxon>
        <taxon>Pseudomonadati</taxon>
        <taxon>Pseudomonadota</taxon>
        <taxon>Gammaproteobacteria</taxon>
        <taxon>Alteromonadales</taxon>
        <taxon>Shewanellaceae</taxon>
        <taxon>Shewanella</taxon>
    </lineage>
</organism>
<feature type="binding site" evidence="2">
    <location>
        <position position="197"/>
    </location>
    <ligand>
        <name>S-adenosyl-L-methionine</name>
        <dbReference type="ChEBI" id="CHEBI:59789"/>
    </ligand>
</feature>
<dbReference type="Gene3D" id="3.40.50.150">
    <property type="entry name" value="Vaccinia Virus protein VP39"/>
    <property type="match status" value="1"/>
</dbReference>
<evidence type="ECO:0000256" key="1">
    <source>
        <dbReference type="PIRSR" id="PIRSR018249-1"/>
    </source>
</evidence>
<keyword evidence="4" id="KW-0808">Transferase</keyword>
<keyword evidence="5" id="KW-1185">Reference proteome</keyword>
<dbReference type="Pfam" id="PF21302">
    <property type="entry name" value="Zn_ribbon_RlmA"/>
    <property type="match status" value="1"/>
</dbReference>
<feature type="binding site" evidence="1">
    <location>
        <position position="7"/>
    </location>
    <ligand>
        <name>Zn(2+)</name>
        <dbReference type="ChEBI" id="CHEBI:29105"/>
    </ligand>
</feature>
<dbReference type="InterPro" id="IPR048647">
    <property type="entry name" value="RlmA_N"/>
</dbReference>
<keyword evidence="1" id="KW-0479">Metal-binding</keyword>
<evidence type="ECO:0000259" key="3">
    <source>
        <dbReference type="Pfam" id="PF21302"/>
    </source>
</evidence>
<gene>
    <name evidence="4" type="ORF">GCM10009332_03490</name>
</gene>
<dbReference type="GO" id="GO:0008168">
    <property type="term" value="F:methyltransferase activity"/>
    <property type="evidence" value="ECO:0007669"/>
    <property type="project" value="UniProtKB-KW"/>
</dbReference>
<keyword evidence="4" id="KW-0489">Methyltransferase</keyword>
<feature type="binding site" evidence="1">
    <location>
        <position position="25"/>
    </location>
    <ligand>
        <name>Zn(2+)</name>
        <dbReference type="ChEBI" id="CHEBI:29105"/>
    </ligand>
</feature>